<dbReference type="GO" id="GO:0004634">
    <property type="term" value="F:phosphopyruvate hydratase activity"/>
    <property type="evidence" value="ECO:0007669"/>
    <property type="project" value="UniProtKB-EC"/>
</dbReference>
<name>F0W5Q5_9STRA</name>
<dbReference type="EMBL" id="FR824066">
    <property type="protein sequence ID" value="CCA16446.1"/>
    <property type="molecule type" value="Genomic_DNA"/>
</dbReference>
<reference evidence="7" key="1">
    <citation type="journal article" date="2011" name="PLoS Biol.">
        <title>Gene gain and loss during evolution of obligate parasitism in the white rust pathogen of Arabidopsis thaliana.</title>
        <authorList>
            <person name="Kemen E."/>
            <person name="Gardiner A."/>
            <person name="Schultz-Larsen T."/>
            <person name="Kemen A.C."/>
            <person name="Balmuth A.L."/>
            <person name="Robert-Seilaniantz A."/>
            <person name="Bailey K."/>
            <person name="Holub E."/>
            <person name="Studholme D.J."/>
            <person name="Maclean D."/>
            <person name="Jones J.D."/>
        </authorList>
    </citation>
    <scope>NUCLEOTIDE SEQUENCE</scope>
</reference>
<keyword evidence="4" id="KW-0324">Glycolysis</keyword>
<evidence type="ECO:0000313" key="7">
    <source>
        <dbReference type="EMBL" id="CCA16446.1"/>
    </source>
</evidence>
<dbReference type="GO" id="GO:0000015">
    <property type="term" value="C:phosphopyruvate hydratase complex"/>
    <property type="evidence" value="ECO:0007669"/>
    <property type="project" value="InterPro"/>
</dbReference>
<protein>
    <recommendedName>
        <fullName evidence="3">phosphopyruvate hydratase</fullName>
        <ecNumber evidence="3">4.2.1.11</ecNumber>
    </recommendedName>
</protein>
<dbReference type="PANTHER" id="PTHR11902">
    <property type="entry name" value="ENOLASE"/>
    <property type="match status" value="1"/>
</dbReference>
<dbReference type="InterPro" id="IPR029017">
    <property type="entry name" value="Enolase-like_N"/>
</dbReference>
<proteinExistence type="inferred from homology"/>
<dbReference type="InterPro" id="IPR020810">
    <property type="entry name" value="Enolase_C"/>
</dbReference>
<gene>
    <name evidence="7" type="primary">AlNc14C21G2220</name>
    <name evidence="7" type="ORF">ALNC14_025890</name>
</gene>
<reference evidence="7" key="2">
    <citation type="submission" date="2011-02" db="EMBL/GenBank/DDBJ databases">
        <authorList>
            <person name="MacLean D."/>
        </authorList>
    </citation>
    <scope>NUCLEOTIDE SEQUENCE</scope>
</reference>
<dbReference type="Pfam" id="PF00113">
    <property type="entry name" value="Enolase_C"/>
    <property type="match status" value="1"/>
</dbReference>
<comment type="pathway">
    <text evidence="1">Carbohydrate degradation; glycolysis; pyruvate from D-glyceraldehyde 3-phosphate: step 4/5.</text>
</comment>
<evidence type="ECO:0000256" key="1">
    <source>
        <dbReference type="ARBA" id="ARBA00005031"/>
    </source>
</evidence>
<dbReference type="Gene3D" id="3.20.20.120">
    <property type="entry name" value="Enolase-like C-terminal domain"/>
    <property type="match status" value="1"/>
</dbReference>
<feature type="domain" description="Enolase C-terminal TIM barrel" evidence="6">
    <location>
        <begin position="196"/>
        <end position="479"/>
    </location>
</feature>
<dbReference type="GO" id="GO:0000287">
    <property type="term" value="F:magnesium ion binding"/>
    <property type="evidence" value="ECO:0007669"/>
    <property type="project" value="InterPro"/>
</dbReference>
<dbReference type="SUPFAM" id="SSF51604">
    <property type="entry name" value="Enolase C-terminal domain-like"/>
    <property type="match status" value="1"/>
</dbReference>
<dbReference type="GO" id="GO:0006096">
    <property type="term" value="P:glycolytic process"/>
    <property type="evidence" value="ECO:0007669"/>
    <property type="project" value="UniProtKB-UniPathway"/>
</dbReference>
<organism evidence="7">
    <name type="scientific">Albugo laibachii Nc14</name>
    <dbReference type="NCBI Taxonomy" id="890382"/>
    <lineage>
        <taxon>Eukaryota</taxon>
        <taxon>Sar</taxon>
        <taxon>Stramenopiles</taxon>
        <taxon>Oomycota</taxon>
        <taxon>Peronosporomycetes</taxon>
        <taxon>Albuginales</taxon>
        <taxon>Albuginaceae</taxon>
        <taxon>Albugo</taxon>
    </lineage>
</organism>
<dbReference type="SMART" id="SM01192">
    <property type="entry name" value="Enolase_C"/>
    <property type="match status" value="1"/>
</dbReference>
<dbReference type="HOGENOM" id="CLU_561912_0_0_1"/>
<evidence type="ECO:0000256" key="3">
    <source>
        <dbReference type="ARBA" id="ARBA00012058"/>
    </source>
</evidence>
<dbReference type="SUPFAM" id="SSF54826">
    <property type="entry name" value="Enolase N-terminal domain-like"/>
    <property type="match status" value="1"/>
</dbReference>
<dbReference type="PANTHER" id="PTHR11902:SF1">
    <property type="entry name" value="ENOLASE"/>
    <property type="match status" value="1"/>
</dbReference>
<keyword evidence="5" id="KW-0456">Lyase</keyword>
<dbReference type="AlphaFoldDB" id="F0W5Q5"/>
<dbReference type="InterPro" id="IPR036849">
    <property type="entry name" value="Enolase-like_C_sf"/>
</dbReference>
<evidence type="ECO:0000256" key="4">
    <source>
        <dbReference type="ARBA" id="ARBA00023152"/>
    </source>
</evidence>
<comment type="similarity">
    <text evidence="2">Belongs to the enolase family.</text>
</comment>
<dbReference type="UniPathway" id="UPA00109">
    <property type="reaction ID" value="UER00187"/>
</dbReference>
<evidence type="ECO:0000256" key="2">
    <source>
        <dbReference type="ARBA" id="ARBA00009604"/>
    </source>
</evidence>
<accession>F0W5Q5</accession>
<evidence type="ECO:0000259" key="6">
    <source>
        <dbReference type="SMART" id="SM01192"/>
    </source>
</evidence>
<evidence type="ECO:0000256" key="5">
    <source>
        <dbReference type="ARBA" id="ARBA00023239"/>
    </source>
</evidence>
<sequence>MKGHHAKPTDELEAFVINEREVTEEYLRLNDIEQTLNEVLNIVVTKRCEDPYSDLAKLLDAKSIAQRRISVLKLIDSMSCEGHSATTVRLQTGKLTVNATMSTLEAWCNVPDEEIDPKERTSTEEIQLVLEQKLVHNDIEVTEQMRIDSTLQSIVPIIGNATSLATSLAICEAGAKIAGTELVHYIASLAGTPIEHLRIPIPIFSLLEDTTFSTLTQEVFVIPRNVISIQRALRLGFTMMLALTQQLEEGKVSSIKSNIACRALSFQDLKFVECLTSAVQSQTVSADQQFERESYDIGMNIFRKSNKGQTEVGGLEDDQIDKIIEMIDSVPLHSFIYPFDAMDMPAFGTLEDKLKGSKLAQNDPSSTFIARRIKFDSMQKLDESILPTAFVLSLGRYATLSEFIQCIRYAHQMGCSIVMETTSAESLLPPEMLASLAVGLGVEYVKFGGWSQTESILRYNSLLAIADDFLDKDHNMHSKPLAPHKR</sequence>
<dbReference type="EC" id="4.2.1.11" evidence="3"/>
<dbReference type="InterPro" id="IPR000941">
    <property type="entry name" value="Enolase"/>
</dbReference>